<organism evidence="2 3">
    <name type="scientific">Thanatephorus cucumeris (strain AG1-IA)</name>
    <name type="common">Rice sheath blight fungus</name>
    <name type="synonym">Rhizoctonia solani</name>
    <dbReference type="NCBI Taxonomy" id="983506"/>
    <lineage>
        <taxon>Eukaryota</taxon>
        <taxon>Fungi</taxon>
        <taxon>Dikarya</taxon>
        <taxon>Basidiomycota</taxon>
        <taxon>Agaricomycotina</taxon>
        <taxon>Agaricomycetes</taxon>
        <taxon>Cantharellales</taxon>
        <taxon>Ceratobasidiaceae</taxon>
        <taxon>Rhizoctonia</taxon>
        <taxon>Rhizoctonia solani AG-1</taxon>
    </lineage>
</organism>
<dbReference type="EMBL" id="AFRT01000994">
    <property type="protein sequence ID" value="ELU41756.1"/>
    <property type="molecule type" value="Genomic_DNA"/>
</dbReference>
<proteinExistence type="predicted"/>
<evidence type="ECO:0000313" key="2">
    <source>
        <dbReference type="EMBL" id="ELU41756.1"/>
    </source>
</evidence>
<accession>L8WUE7</accession>
<keyword evidence="3" id="KW-1185">Reference proteome</keyword>
<evidence type="ECO:0000313" key="3">
    <source>
        <dbReference type="Proteomes" id="UP000011668"/>
    </source>
</evidence>
<protein>
    <submittedName>
        <fullName evidence="2">Uncharacterized protein</fullName>
    </submittedName>
</protein>
<name>L8WUE7_THACA</name>
<evidence type="ECO:0000256" key="1">
    <source>
        <dbReference type="SAM" id="MobiDB-lite"/>
    </source>
</evidence>
<feature type="region of interest" description="Disordered" evidence="1">
    <location>
        <begin position="54"/>
        <end position="89"/>
    </location>
</feature>
<dbReference type="HOGENOM" id="CLU_1220405_0_0_1"/>
<comment type="caution">
    <text evidence="2">The sequence shown here is derived from an EMBL/GenBank/DDBJ whole genome shotgun (WGS) entry which is preliminary data.</text>
</comment>
<sequence>MVTCTFQKLRNTWILQLLKRNSASPTIQTRTTRIQSTKPKKHQPIMFNRWLRQLNKGPTPNARGVTSSQDPAKGEARDPSGGTHVLPEPYTYAHLDKGHARSPLLNISATQVPTSAHTGTLSDEPVTRQPKKNYPTLAWERKERERPKKKCGKFKFARAWPIPSRASPSQSVRQSHTFALSCLGTCFVLTEKKNDCCSAVGFARFEEDGGGRFVQGVSVLVCLNLGL</sequence>
<dbReference type="AlphaFoldDB" id="L8WUE7"/>
<dbReference type="Proteomes" id="UP000011668">
    <property type="component" value="Unassembled WGS sequence"/>
</dbReference>
<reference evidence="2 3" key="1">
    <citation type="journal article" date="2013" name="Nat. Commun.">
        <title>The evolution and pathogenic mechanisms of the rice sheath blight pathogen.</title>
        <authorList>
            <person name="Zheng A."/>
            <person name="Lin R."/>
            <person name="Xu L."/>
            <person name="Qin P."/>
            <person name="Tang C."/>
            <person name="Ai P."/>
            <person name="Zhang D."/>
            <person name="Liu Y."/>
            <person name="Sun Z."/>
            <person name="Feng H."/>
            <person name="Wang Y."/>
            <person name="Chen Y."/>
            <person name="Liang X."/>
            <person name="Fu R."/>
            <person name="Li Q."/>
            <person name="Zhang J."/>
            <person name="Yu X."/>
            <person name="Xie Z."/>
            <person name="Ding L."/>
            <person name="Guan P."/>
            <person name="Tang J."/>
            <person name="Liang Y."/>
            <person name="Wang S."/>
            <person name="Deng Q."/>
            <person name="Li S."/>
            <person name="Zhu J."/>
            <person name="Wang L."/>
            <person name="Liu H."/>
            <person name="Li P."/>
        </authorList>
    </citation>
    <scope>NUCLEOTIDE SEQUENCE [LARGE SCALE GENOMIC DNA]</scope>
    <source>
        <strain evidence="3">AG-1 IA</strain>
    </source>
</reference>
<gene>
    <name evidence="2" type="ORF">AG1IA_04209</name>
</gene>